<dbReference type="PROSITE" id="PS51257">
    <property type="entry name" value="PROKAR_LIPOPROTEIN"/>
    <property type="match status" value="1"/>
</dbReference>
<sequence length="242" mass="27771">MKKNSLIILFFTLTLSCSTQTNSHDDILKNTNIKEIEEYLTKTHPEDPKKRILQSKLIALKNKEWTKGAANAKPMEVRPIISDIPQNFSKNSLSRDSEEFKKLTAETSSEHKDKTVKLLNAMFSEDINSKEAILLFRNNSDCNLVLNISGKKFYNLAVASHNENFIIVDKDLYSISGNICDVRYDSQKQITKNIQIILTNPEYKRFDENEKLALNKIDRDINNKSSTKKTILAKKKQAKKKS</sequence>
<dbReference type="Pfam" id="PF20545">
    <property type="entry name" value="DUF6759"/>
    <property type="match status" value="1"/>
</dbReference>
<evidence type="ECO:0000313" key="2">
    <source>
        <dbReference type="EMBL" id="CAD7808640.1"/>
    </source>
</evidence>
<gene>
    <name evidence="2" type="ORF">CHRY9390_01864</name>
</gene>
<feature type="domain" description="DUF6759" evidence="1">
    <location>
        <begin position="109"/>
        <end position="200"/>
    </location>
</feature>
<organism evidence="2 3">
    <name type="scientific">Chryseobacterium aquaeductus</name>
    <dbReference type="NCBI Taxonomy" id="2675056"/>
    <lineage>
        <taxon>Bacteria</taxon>
        <taxon>Pseudomonadati</taxon>
        <taxon>Bacteroidota</taxon>
        <taxon>Flavobacteriia</taxon>
        <taxon>Flavobacteriales</taxon>
        <taxon>Weeksellaceae</taxon>
        <taxon>Chryseobacterium group</taxon>
        <taxon>Chryseobacterium</taxon>
    </lineage>
</organism>
<reference evidence="2" key="1">
    <citation type="submission" date="2020-12" db="EMBL/GenBank/DDBJ databases">
        <authorList>
            <person name="Rodrigo-Torres L."/>
            <person name="Arahal R. D."/>
            <person name="Lucena T."/>
        </authorList>
    </citation>
    <scope>NUCLEOTIDE SEQUENCE</scope>
    <source>
        <strain evidence="2">CECT 9390</strain>
    </source>
</reference>
<proteinExistence type="predicted"/>
<comment type="caution">
    <text evidence="2">The sequence shown here is derived from an EMBL/GenBank/DDBJ whole genome shotgun (WGS) entry which is preliminary data.</text>
</comment>
<dbReference type="AlphaFoldDB" id="A0A9N8MNL7"/>
<dbReference type="InterPro" id="IPR046647">
    <property type="entry name" value="DUF6759"/>
</dbReference>
<dbReference type="Proteomes" id="UP000662618">
    <property type="component" value="Unassembled WGS sequence"/>
</dbReference>
<accession>A0A9N8MNL7</accession>
<name>A0A9N8MNL7_9FLAO</name>
<dbReference type="EMBL" id="CAJIMS010000001">
    <property type="protein sequence ID" value="CAD7808640.1"/>
    <property type="molecule type" value="Genomic_DNA"/>
</dbReference>
<evidence type="ECO:0000259" key="1">
    <source>
        <dbReference type="Pfam" id="PF20545"/>
    </source>
</evidence>
<evidence type="ECO:0000313" key="3">
    <source>
        <dbReference type="Proteomes" id="UP000662618"/>
    </source>
</evidence>
<protein>
    <recommendedName>
        <fullName evidence="1">DUF6759 domain-containing protein</fullName>
    </recommendedName>
</protein>
<dbReference type="RefSeq" id="WP_162088220.1">
    <property type="nucleotide sequence ID" value="NZ_CAJIMS010000001.1"/>
</dbReference>
<keyword evidence="3" id="KW-1185">Reference proteome</keyword>